<evidence type="ECO:0000256" key="1">
    <source>
        <dbReference type="SAM" id="Phobius"/>
    </source>
</evidence>
<protein>
    <recommendedName>
        <fullName evidence="4">Small multi-drug export protein</fullName>
    </recommendedName>
</protein>
<keyword evidence="1" id="KW-0472">Membrane</keyword>
<reference evidence="2 3" key="1">
    <citation type="submission" date="2020-08" db="EMBL/GenBank/DDBJ databases">
        <title>A Genomic Blueprint of the Chicken Gut Microbiome.</title>
        <authorList>
            <person name="Gilroy R."/>
            <person name="Ravi A."/>
            <person name="Getino M."/>
            <person name="Pursley I."/>
            <person name="Horton D.L."/>
            <person name="Alikhan N.-F."/>
            <person name="Baker D."/>
            <person name="Gharbi K."/>
            <person name="Hall N."/>
            <person name="Watson M."/>
            <person name="Adriaenssens E.M."/>
            <person name="Foster-Nyarko E."/>
            <person name="Jarju S."/>
            <person name="Secka A."/>
            <person name="Antonio M."/>
            <person name="Oren A."/>
            <person name="Chaudhuri R."/>
            <person name="La Ragione R.M."/>
            <person name="Hildebrand F."/>
            <person name="Pallen M.J."/>
        </authorList>
    </citation>
    <scope>NUCLEOTIDE SEQUENCE [LARGE SCALE GENOMIC DNA]</scope>
    <source>
        <strain evidence="2 3">Re57</strain>
    </source>
</reference>
<comment type="caution">
    <text evidence="2">The sequence shown here is derived from an EMBL/GenBank/DDBJ whole genome shotgun (WGS) entry which is preliminary data.</text>
</comment>
<evidence type="ECO:0000313" key="2">
    <source>
        <dbReference type="EMBL" id="MBD8020941.1"/>
    </source>
</evidence>
<accession>A0ABR8WV37</accession>
<evidence type="ECO:0008006" key="4">
    <source>
        <dbReference type="Google" id="ProtNLM"/>
    </source>
</evidence>
<proteinExistence type="predicted"/>
<name>A0ABR8WV37_9MICO</name>
<sequence>MFEALQEFTTSLPMWARWAGIILISALPFVESYFGSVIGIVAGVHPVVAIPAAIVGNVLSMLALVYGAHTLRAWVTARKPADARKRAESPKRARLRRAFDRWGVPGVSLLGQTVLPSQITSMAMVSFGASRNAVAVWQIVSIIAWGVLFGGLALAGVRLLG</sequence>
<dbReference type="RefSeq" id="WP_191726370.1">
    <property type="nucleotide sequence ID" value="NZ_JACSPY010000008.1"/>
</dbReference>
<gene>
    <name evidence="2" type="ORF">H9634_09135</name>
</gene>
<feature type="transmembrane region" description="Helical" evidence="1">
    <location>
        <begin position="48"/>
        <end position="69"/>
    </location>
</feature>
<feature type="transmembrane region" description="Helical" evidence="1">
    <location>
        <begin position="102"/>
        <end position="129"/>
    </location>
</feature>
<feature type="transmembrane region" description="Helical" evidence="1">
    <location>
        <begin position="21"/>
        <end position="42"/>
    </location>
</feature>
<dbReference type="EMBL" id="JACSPY010000008">
    <property type="protein sequence ID" value="MBD8020941.1"/>
    <property type="molecule type" value="Genomic_DNA"/>
</dbReference>
<keyword evidence="3" id="KW-1185">Reference proteome</keyword>
<keyword evidence="1" id="KW-0812">Transmembrane</keyword>
<keyword evidence="1" id="KW-1133">Transmembrane helix</keyword>
<dbReference type="Proteomes" id="UP000651517">
    <property type="component" value="Unassembled WGS sequence"/>
</dbReference>
<organism evidence="2 3">
    <name type="scientific">Brevibacterium gallinarum</name>
    <dbReference type="NCBI Taxonomy" id="2762220"/>
    <lineage>
        <taxon>Bacteria</taxon>
        <taxon>Bacillati</taxon>
        <taxon>Actinomycetota</taxon>
        <taxon>Actinomycetes</taxon>
        <taxon>Micrococcales</taxon>
        <taxon>Brevibacteriaceae</taxon>
        <taxon>Brevibacterium</taxon>
    </lineage>
</organism>
<evidence type="ECO:0000313" key="3">
    <source>
        <dbReference type="Proteomes" id="UP000651517"/>
    </source>
</evidence>
<feature type="transmembrane region" description="Helical" evidence="1">
    <location>
        <begin position="135"/>
        <end position="160"/>
    </location>
</feature>